<keyword evidence="4" id="KW-1185">Reference proteome</keyword>
<feature type="compositionally biased region" description="Gly residues" evidence="1">
    <location>
        <begin position="140"/>
        <end position="154"/>
    </location>
</feature>
<evidence type="ECO:0000313" key="3">
    <source>
        <dbReference type="EMBL" id="GAA0960929.1"/>
    </source>
</evidence>
<name>A0ABN1RP33_9ACTN</name>
<evidence type="ECO:0000313" key="4">
    <source>
        <dbReference type="Proteomes" id="UP001500542"/>
    </source>
</evidence>
<evidence type="ECO:0000256" key="1">
    <source>
        <dbReference type="SAM" id="MobiDB-lite"/>
    </source>
</evidence>
<evidence type="ECO:0000256" key="2">
    <source>
        <dbReference type="SAM" id="Phobius"/>
    </source>
</evidence>
<organism evidence="3 4">
    <name type="scientific">Kribbella koreensis</name>
    <dbReference type="NCBI Taxonomy" id="57909"/>
    <lineage>
        <taxon>Bacteria</taxon>
        <taxon>Bacillati</taxon>
        <taxon>Actinomycetota</taxon>
        <taxon>Actinomycetes</taxon>
        <taxon>Propionibacteriales</taxon>
        <taxon>Kribbellaceae</taxon>
        <taxon>Kribbella</taxon>
    </lineage>
</organism>
<accession>A0ABN1RP33</accession>
<feature type="region of interest" description="Disordered" evidence="1">
    <location>
        <begin position="134"/>
        <end position="158"/>
    </location>
</feature>
<keyword evidence="2" id="KW-1133">Transmembrane helix</keyword>
<feature type="transmembrane region" description="Helical" evidence="2">
    <location>
        <begin position="40"/>
        <end position="57"/>
    </location>
</feature>
<sequence>MTDELKERFQQLVADPPPPTAVPSEAVFARVRTVRRRRTTGVAVLAAAAVAVVAVVAGNLTDIHSNPPISNPPSPTITAPAIAPIGATIVLVPTLKGRTLTMKVTVSGTVLAPKDPETGTDAPKDTSFVNLSLGTEEGYGDGSQRGGSDGGGMTCAGAKTRRTGTETYQLLDPHTYQKAGTFTFLYRIRYCGSNGAVFKVEKSMPIVVG</sequence>
<keyword evidence="2" id="KW-0812">Transmembrane</keyword>
<proteinExistence type="predicted"/>
<dbReference type="Proteomes" id="UP001500542">
    <property type="component" value="Unassembled WGS sequence"/>
</dbReference>
<protein>
    <recommendedName>
        <fullName evidence="5">Tat pathway signal sequence domain protein</fullName>
    </recommendedName>
</protein>
<gene>
    <name evidence="3" type="ORF">GCM10009554_76600</name>
</gene>
<dbReference type="RefSeq" id="WP_343982398.1">
    <property type="nucleotide sequence ID" value="NZ_BAAAHK010000022.1"/>
</dbReference>
<comment type="caution">
    <text evidence="3">The sequence shown here is derived from an EMBL/GenBank/DDBJ whole genome shotgun (WGS) entry which is preliminary data.</text>
</comment>
<evidence type="ECO:0008006" key="5">
    <source>
        <dbReference type="Google" id="ProtNLM"/>
    </source>
</evidence>
<dbReference type="EMBL" id="BAAAHK010000022">
    <property type="protein sequence ID" value="GAA0960929.1"/>
    <property type="molecule type" value="Genomic_DNA"/>
</dbReference>
<reference evidence="3 4" key="1">
    <citation type="journal article" date="2019" name="Int. J. Syst. Evol. Microbiol.">
        <title>The Global Catalogue of Microorganisms (GCM) 10K type strain sequencing project: providing services to taxonomists for standard genome sequencing and annotation.</title>
        <authorList>
            <consortium name="The Broad Institute Genomics Platform"/>
            <consortium name="The Broad Institute Genome Sequencing Center for Infectious Disease"/>
            <person name="Wu L."/>
            <person name="Ma J."/>
        </authorList>
    </citation>
    <scope>NUCLEOTIDE SEQUENCE [LARGE SCALE GENOMIC DNA]</scope>
    <source>
        <strain evidence="3 4">JCM 10977</strain>
    </source>
</reference>
<feature type="transmembrane region" description="Helical" evidence="2">
    <location>
        <begin position="77"/>
        <end position="95"/>
    </location>
</feature>
<keyword evidence="2" id="KW-0472">Membrane</keyword>